<proteinExistence type="predicted"/>
<dbReference type="InterPro" id="IPR014922">
    <property type="entry name" value="YdhG-like"/>
</dbReference>
<name>A0A085WQJ5_9BACT</name>
<dbReference type="AlphaFoldDB" id="A0A085WQJ5"/>
<protein>
    <recommendedName>
        <fullName evidence="2">YdhG-like domain-containing protein</fullName>
    </recommendedName>
</protein>
<evidence type="ECO:0000313" key="3">
    <source>
        <dbReference type="EMBL" id="KFE69958.1"/>
    </source>
</evidence>
<evidence type="ECO:0000259" key="2">
    <source>
        <dbReference type="Pfam" id="PF08818"/>
    </source>
</evidence>
<dbReference type="EMBL" id="JMCB01000003">
    <property type="protein sequence ID" value="KFE69958.1"/>
    <property type="molecule type" value="Genomic_DNA"/>
</dbReference>
<dbReference type="Pfam" id="PF08818">
    <property type="entry name" value="DUF1801"/>
    <property type="match status" value="1"/>
</dbReference>
<comment type="caution">
    <text evidence="3">The sequence shown here is derived from an EMBL/GenBank/DDBJ whole genome shotgun (WGS) entry which is preliminary data.</text>
</comment>
<dbReference type="STRING" id="394096.DB31_5000"/>
<sequence>MAARKTQAKKASAKKAPAKKTKASAPKKSGPEEVAEYLKQLEHPLKAEIEAVRELILGANRKIAERVKWNAPSFYYQQDLAAFHLRPRDCVHVVFVFPQGTMPADRFGFLEGDYKDRRMARFRSMAEIQEHKAGLVKLVNHWVRAIDQLSAA</sequence>
<evidence type="ECO:0000313" key="4">
    <source>
        <dbReference type="Proteomes" id="UP000028725"/>
    </source>
</evidence>
<dbReference type="Proteomes" id="UP000028725">
    <property type="component" value="Unassembled WGS sequence"/>
</dbReference>
<dbReference type="RefSeq" id="WP_052419780.1">
    <property type="nucleotide sequence ID" value="NZ_JMCB01000003.1"/>
</dbReference>
<feature type="compositionally biased region" description="Basic residues" evidence="1">
    <location>
        <begin position="1"/>
        <end position="22"/>
    </location>
</feature>
<evidence type="ECO:0000256" key="1">
    <source>
        <dbReference type="SAM" id="MobiDB-lite"/>
    </source>
</evidence>
<keyword evidence="4" id="KW-1185">Reference proteome</keyword>
<reference evidence="3 4" key="1">
    <citation type="submission" date="2014-04" db="EMBL/GenBank/DDBJ databases">
        <title>Genome assembly of Hyalangium minutum DSM 14724.</title>
        <authorList>
            <person name="Sharma G."/>
            <person name="Subramanian S."/>
        </authorList>
    </citation>
    <scope>NUCLEOTIDE SEQUENCE [LARGE SCALE GENOMIC DNA]</scope>
    <source>
        <strain evidence="3 4">DSM 14724</strain>
    </source>
</reference>
<dbReference type="Gene3D" id="3.90.1150.200">
    <property type="match status" value="1"/>
</dbReference>
<feature type="domain" description="YdhG-like" evidence="2">
    <location>
        <begin position="46"/>
        <end position="143"/>
    </location>
</feature>
<accession>A0A085WQJ5</accession>
<feature type="region of interest" description="Disordered" evidence="1">
    <location>
        <begin position="1"/>
        <end position="33"/>
    </location>
</feature>
<organism evidence="3 4">
    <name type="scientific">Hyalangium minutum</name>
    <dbReference type="NCBI Taxonomy" id="394096"/>
    <lineage>
        <taxon>Bacteria</taxon>
        <taxon>Pseudomonadati</taxon>
        <taxon>Myxococcota</taxon>
        <taxon>Myxococcia</taxon>
        <taxon>Myxococcales</taxon>
        <taxon>Cystobacterineae</taxon>
        <taxon>Archangiaceae</taxon>
        <taxon>Hyalangium</taxon>
    </lineage>
</organism>
<dbReference type="SUPFAM" id="SSF159888">
    <property type="entry name" value="YdhG-like"/>
    <property type="match status" value="1"/>
</dbReference>
<gene>
    <name evidence="3" type="ORF">DB31_5000</name>
</gene>